<dbReference type="AlphaFoldDB" id="A0A401LCN6"/>
<evidence type="ECO:0000313" key="7">
    <source>
        <dbReference type="Proteomes" id="UP000287361"/>
    </source>
</evidence>
<evidence type="ECO:0000256" key="1">
    <source>
        <dbReference type="ARBA" id="ARBA00023015"/>
    </source>
</evidence>
<dbReference type="Pfam" id="PF00027">
    <property type="entry name" value="cNMP_binding"/>
    <property type="match status" value="1"/>
</dbReference>
<keyword evidence="7" id="KW-1185">Reference proteome</keyword>
<feature type="domain" description="Cyclic nucleotide-binding" evidence="4">
    <location>
        <begin position="9"/>
        <end position="107"/>
    </location>
</feature>
<proteinExistence type="predicted"/>
<evidence type="ECO:0000259" key="4">
    <source>
        <dbReference type="PROSITE" id="PS50042"/>
    </source>
</evidence>
<evidence type="ECO:0000256" key="2">
    <source>
        <dbReference type="ARBA" id="ARBA00023125"/>
    </source>
</evidence>
<dbReference type="SUPFAM" id="SSF51206">
    <property type="entry name" value="cAMP-binding domain-like"/>
    <property type="match status" value="1"/>
</dbReference>
<dbReference type="EMBL" id="BHVZ01000001">
    <property type="protein sequence ID" value="GCB29336.1"/>
    <property type="molecule type" value="Genomic_DNA"/>
</dbReference>
<comment type="caution">
    <text evidence="6">The sequence shown here is derived from an EMBL/GenBank/DDBJ whole genome shotgun (WGS) entry which is preliminary data.</text>
</comment>
<organism evidence="6 7">
    <name type="scientific">Anaerotignum faecicola</name>
    <dbReference type="NCBI Taxonomy" id="2358141"/>
    <lineage>
        <taxon>Bacteria</taxon>
        <taxon>Bacillati</taxon>
        <taxon>Bacillota</taxon>
        <taxon>Clostridia</taxon>
        <taxon>Lachnospirales</taxon>
        <taxon>Anaerotignaceae</taxon>
        <taxon>Anaerotignum</taxon>
    </lineage>
</organism>
<dbReference type="PROSITE" id="PS50042">
    <property type="entry name" value="CNMP_BINDING_3"/>
    <property type="match status" value="1"/>
</dbReference>
<dbReference type="InterPro" id="IPR018490">
    <property type="entry name" value="cNMP-bd_dom_sf"/>
</dbReference>
<dbReference type="CDD" id="cd00038">
    <property type="entry name" value="CAP_ED"/>
    <property type="match status" value="1"/>
</dbReference>
<dbReference type="PROSITE" id="PS51063">
    <property type="entry name" value="HTH_CRP_2"/>
    <property type="match status" value="1"/>
</dbReference>
<evidence type="ECO:0000256" key="3">
    <source>
        <dbReference type="ARBA" id="ARBA00023163"/>
    </source>
</evidence>
<dbReference type="Gene3D" id="2.60.120.10">
    <property type="entry name" value="Jelly Rolls"/>
    <property type="match status" value="1"/>
</dbReference>
<keyword evidence="2" id="KW-0238">DNA-binding</keyword>
<protein>
    <submittedName>
        <fullName evidence="6">Crp/Fnr family transcriptional regulator</fullName>
    </submittedName>
</protein>
<dbReference type="InterPro" id="IPR000595">
    <property type="entry name" value="cNMP-bd_dom"/>
</dbReference>
<dbReference type="InterPro" id="IPR036390">
    <property type="entry name" value="WH_DNA-bd_sf"/>
</dbReference>
<dbReference type="Proteomes" id="UP000287361">
    <property type="component" value="Unassembled WGS sequence"/>
</dbReference>
<dbReference type="GO" id="GO:0006355">
    <property type="term" value="P:regulation of DNA-templated transcription"/>
    <property type="evidence" value="ECO:0007669"/>
    <property type="project" value="InterPro"/>
</dbReference>
<evidence type="ECO:0000259" key="5">
    <source>
        <dbReference type="PROSITE" id="PS51063"/>
    </source>
</evidence>
<dbReference type="SUPFAM" id="SSF46785">
    <property type="entry name" value="Winged helix' DNA-binding domain"/>
    <property type="match status" value="1"/>
</dbReference>
<keyword evidence="1" id="KW-0805">Transcription regulation</keyword>
<accession>A0A401LCN6</accession>
<gene>
    <name evidence="6" type="ORF">KGMB03357_09970</name>
</gene>
<keyword evidence="3" id="KW-0804">Transcription</keyword>
<feature type="domain" description="HTH crp-type" evidence="5">
    <location>
        <begin position="149"/>
        <end position="214"/>
    </location>
</feature>
<name>A0A401LCN6_9FIRM</name>
<sequence length="214" mass="24525">MENLLKNELFTHVSTEELEKMIPCFEMTKRSFREKDIIPTHEGEKNYICLLLSGTVSVNRISIDGSLDLLEYLEDTGVFGAAFAFANQEDAFLTICEKDCTVLFIEKHHISKRCLNACPHHTQVAENMLQLMGNKVVTLTEKVDILSHRSIRGKLMSYFRIQSTKTGELSFLLPFSLLKLANYLCIDRSAMMREIKKMKEEELIAIEGKRVTLL</sequence>
<dbReference type="InterPro" id="IPR014710">
    <property type="entry name" value="RmlC-like_jellyroll"/>
</dbReference>
<dbReference type="GO" id="GO:0003677">
    <property type="term" value="F:DNA binding"/>
    <property type="evidence" value="ECO:0007669"/>
    <property type="project" value="UniProtKB-KW"/>
</dbReference>
<reference evidence="6 7" key="1">
    <citation type="submission" date="2018-10" db="EMBL/GenBank/DDBJ databases">
        <title>Draft Genome Sequence of Anaerotignum sp. KCTC 15736.</title>
        <authorList>
            <person name="Choi S.H."/>
            <person name="Kim J.S."/>
            <person name="Kang S.W."/>
            <person name="Lee J.S."/>
            <person name="Park S.H."/>
        </authorList>
    </citation>
    <scope>NUCLEOTIDE SEQUENCE [LARGE SCALE GENOMIC DNA]</scope>
    <source>
        <strain evidence="6 7">KCTC 15736</strain>
    </source>
</reference>
<dbReference type="InterPro" id="IPR012318">
    <property type="entry name" value="HTH_CRP"/>
</dbReference>
<dbReference type="OrthoDB" id="9774616at2"/>
<evidence type="ECO:0000313" key="6">
    <source>
        <dbReference type="EMBL" id="GCB29336.1"/>
    </source>
</evidence>